<proteinExistence type="predicted"/>
<dbReference type="Gene3D" id="3.20.20.140">
    <property type="entry name" value="Metal-dependent hydrolases"/>
    <property type="match status" value="1"/>
</dbReference>
<reference evidence="3 4" key="1">
    <citation type="submission" date="2016-11" db="EMBL/GenBank/DDBJ databases">
        <authorList>
            <person name="Jaros S."/>
            <person name="Januszkiewicz K."/>
            <person name="Wedrychowicz H."/>
        </authorList>
    </citation>
    <scope>NUCLEOTIDE SEQUENCE [LARGE SCALE GENOMIC DNA]</scope>
    <source>
        <strain evidence="3 4">DSM 44523</strain>
    </source>
</reference>
<dbReference type="Gene3D" id="3.40.109.10">
    <property type="entry name" value="NADH Oxidase"/>
    <property type="match status" value="1"/>
</dbReference>
<feature type="region of interest" description="Disordered" evidence="1">
    <location>
        <begin position="740"/>
        <end position="764"/>
    </location>
</feature>
<dbReference type="Proteomes" id="UP000184501">
    <property type="component" value="Unassembled WGS sequence"/>
</dbReference>
<feature type="domain" description="Nitroreductase" evidence="2">
    <location>
        <begin position="552"/>
        <end position="714"/>
    </location>
</feature>
<evidence type="ECO:0000313" key="4">
    <source>
        <dbReference type="Proteomes" id="UP000184501"/>
    </source>
</evidence>
<dbReference type="Pfam" id="PF00881">
    <property type="entry name" value="Nitroreductase"/>
    <property type="match status" value="1"/>
</dbReference>
<keyword evidence="4" id="KW-1185">Reference proteome</keyword>
<dbReference type="GO" id="GO:0016491">
    <property type="term" value="F:oxidoreductase activity"/>
    <property type="evidence" value="ECO:0007669"/>
    <property type="project" value="InterPro"/>
</dbReference>
<evidence type="ECO:0000256" key="1">
    <source>
        <dbReference type="SAM" id="MobiDB-lite"/>
    </source>
</evidence>
<dbReference type="InterPro" id="IPR000415">
    <property type="entry name" value="Nitroreductase-like"/>
</dbReference>
<dbReference type="InterPro" id="IPR032466">
    <property type="entry name" value="Metal_Hydrolase"/>
</dbReference>
<dbReference type="InterPro" id="IPR020051">
    <property type="entry name" value="SagB-type_dehydrogenase"/>
</dbReference>
<dbReference type="SUPFAM" id="SSF55469">
    <property type="entry name" value="FMN-dependent nitroreductase-like"/>
    <property type="match status" value="1"/>
</dbReference>
<dbReference type="InterPro" id="IPR052544">
    <property type="entry name" value="Bacteriocin_Proc_Enz"/>
</dbReference>
<dbReference type="InterPro" id="IPR029479">
    <property type="entry name" value="Nitroreductase"/>
</dbReference>
<evidence type="ECO:0000259" key="2">
    <source>
        <dbReference type="Pfam" id="PF00881"/>
    </source>
</evidence>
<dbReference type="OrthoDB" id="3216751at2"/>
<sequence>MDAPVSAHSLCRSRAPYRVEVGGVLTPSGIERGRRVLTVLSPDSWEIRPTGDPVDASFPETLVAPALCDAHVHLHPFVDLAEYVTYGVTRIRDLGSLVGAGEKLPTASGCADPVPEIVLGGPLFDRPGKQRLLIAAPWSDAADLPALFDAAVARGARWIKLYARFPAELYDTAVALAHARGLRVALHPGPGDYSAAVRAGVDELEHLVCLTPAGDGVHGTHAVHRRWADRRDQDTWPCLPPGTAVCPTLIVNHHLVAEAERGWSFPGHDPTMVRFWRELTVVSRPWTEEELAAGRAAVARMAAAIPELDRAGVRWVIGSDTPNPGVRPGRSLWEEMNLLVAAGLDRMAVYRAAAVARGLGETGADSLVLLPLSTFDSPVFPVEPPTAVLLRGCLFVANRETEAVMTTRYRRNPWLLVEWDDGDRVVVVNSRSQRRFRIEPELLWLLNQISKTRAPEELDLPGYSADQLAGLLTRLAEAGIVQPVNSVNGESPADRNEWTACELAVHAQASRGGKPKMKLRDIPSARLNHAEATRTIPLSSPSPPSRPLAEVLRARRSIRDFAPAPLLLDELSAFLDRAARVEGWLGRDEWQTTRRPSASGGGRHSIELYLVVRNVDGLEPGAYHYDPFAHALEQLQPWSSELDDLQHRLLCRAMMVEKPPQVSFYLASYFRRVQCKYGGMTLSVIYRDTGCLIQTFYLVATDLGLARCATATIEAEPTPSFLGAYRDSFIHTANFALGLPASEEPSNPDFRPLTNGTATGEERR</sequence>
<organism evidence="3 4">
    <name type="scientific">Streptoalloteichus hindustanus</name>
    <dbReference type="NCBI Taxonomy" id="2017"/>
    <lineage>
        <taxon>Bacteria</taxon>
        <taxon>Bacillati</taxon>
        <taxon>Actinomycetota</taxon>
        <taxon>Actinomycetes</taxon>
        <taxon>Pseudonocardiales</taxon>
        <taxon>Pseudonocardiaceae</taxon>
        <taxon>Streptoalloteichus</taxon>
    </lineage>
</organism>
<accession>A0A1M4ZHQ1</accession>
<evidence type="ECO:0000313" key="3">
    <source>
        <dbReference type="EMBL" id="SHF17337.1"/>
    </source>
</evidence>
<dbReference type="PANTHER" id="PTHR43745">
    <property type="entry name" value="NITROREDUCTASE MJ1384-RELATED"/>
    <property type="match status" value="1"/>
</dbReference>
<dbReference type="SUPFAM" id="SSF51556">
    <property type="entry name" value="Metallo-dependent hydrolases"/>
    <property type="match status" value="1"/>
</dbReference>
<gene>
    <name evidence="3" type="ORF">SAMN05444320_102736</name>
</gene>
<dbReference type="STRING" id="2017.SAMN05444320_102736"/>
<dbReference type="RefSeq" id="WP_083959483.1">
    <property type="nucleotide sequence ID" value="NZ_FQVN01000002.1"/>
</dbReference>
<dbReference type="AlphaFoldDB" id="A0A1M4ZHQ1"/>
<dbReference type="NCBIfam" id="TIGR03605">
    <property type="entry name" value="antibiot_sagB"/>
    <property type="match status" value="1"/>
</dbReference>
<name>A0A1M4ZHQ1_STRHI</name>
<protein>
    <submittedName>
        <fullName evidence="3">SagB-type dehydrogenase domain-containing protein</fullName>
    </submittedName>
</protein>
<dbReference type="EMBL" id="FQVN01000002">
    <property type="protein sequence ID" value="SHF17337.1"/>
    <property type="molecule type" value="Genomic_DNA"/>
</dbReference>
<dbReference type="CDD" id="cd02142">
    <property type="entry name" value="McbC_SagB-like_oxidoreductase"/>
    <property type="match status" value="1"/>
</dbReference>
<dbReference type="PANTHER" id="PTHR43745:SF2">
    <property type="entry name" value="NITROREDUCTASE MJ1384-RELATED"/>
    <property type="match status" value="1"/>
</dbReference>